<sequence length="195" mass="21089">MQKKRITLAGGVTMLCLSGCHLPPDNTAPARKYGAASEVAVTRHAQYQLWEQGTYSAALPSRQPGGSLQAHSGRVSFDWEGDALELLSELARLRGQQFSYSGVRLPLPVSLHVRDMTFADALRLTEAQTAWRAVLSQSAGRLHLSYMPTEKNEKTGLSPAVRAPAGRLCRTAPSPPCRYGRQFTTAGSPGMADAH</sequence>
<accession>A0A9P1JM95</accession>
<organism evidence="1">
    <name type="scientific">Escherichia coli</name>
    <dbReference type="NCBI Taxonomy" id="562"/>
    <lineage>
        <taxon>Bacteria</taxon>
        <taxon>Pseudomonadati</taxon>
        <taxon>Pseudomonadota</taxon>
        <taxon>Gammaproteobacteria</taxon>
        <taxon>Enterobacterales</taxon>
        <taxon>Enterobacteriaceae</taxon>
        <taxon>Escherichia</taxon>
    </lineage>
</organism>
<dbReference type="EMBL" id="FN868832">
    <property type="protein sequence ID" value="CBM42283.1"/>
    <property type="molecule type" value="Genomic_DNA"/>
</dbReference>
<proteinExistence type="predicted"/>
<dbReference type="InterPro" id="IPR031817">
    <property type="entry name" value="DotD"/>
</dbReference>
<evidence type="ECO:0000313" key="1">
    <source>
        <dbReference type="EMBL" id="CBM42283.1"/>
    </source>
</evidence>
<reference evidence="1" key="2">
    <citation type="submission" date="2010-08" db="EMBL/GenBank/DDBJ databases">
        <title>Complete sequence and epidemiology of an IncK epidemic plasmid encoding blaCTX-M-14 widely disseminated in humans and animals.</title>
        <authorList>
            <person name="Cottell J.L."/>
            <person name="Webber M.A."/>
            <person name="Goldham N.G."/>
            <person name="Taylor D.L."/>
            <person name="Thomson N.R."/>
            <person name="Woodward M.J."/>
            <person name="Piddock L.J.V."/>
        </authorList>
    </citation>
    <scope>NUCLEOTIDE SEQUENCE</scope>
    <source>
        <strain evidence="1">C159/11</strain>
        <plasmid evidence="1">pCT</plasmid>
    </source>
</reference>
<protein>
    <submittedName>
        <fullName evidence="1">Conjugal transfer protein</fullName>
    </submittedName>
</protein>
<name>A0A9P1JM95_ECOLX</name>
<geneLocation type="plasmid" evidence="1">
    <name>pCT</name>
</geneLocation>
<reference evidence="1" key="1">
    <citation type="submission" date="2010-05" db="EMBL/GenBank/DDBJ databases">
        <authorList>
            <person name="Aslett M.A."/>
        </authorList>
    </citation>
    <scope>NUCLEOTIDE SEQUENCE</scope>
    <source>
        <strain evidence="1">C159/11</strain>
        <plasmid evidence="1">pCT</plasmid>
    </source>
</reference>
<dbReference type="InterPro" id="IPR038140">
    <property type="entry name" value="DotD_sf"/>
</dbReference>
<gene>
    <name evidence="1" type="primary">traH</name>
    <name evidence="1" type="ORF">pCT_090</name>
</gene>
<dbReference type="Gene3D" id="3.55.50.60">
    <property type="entry name" value="DotD protein"/>
    <property type="match status" value="1"/>
</dbReference>
<dbReference type="AlphaFoldDB" id="A0A9P1JM95"/>
<dbReference type="Pfam" id="PF16816">
    <property type="entry name" value="DotD"/>
    <property type="match status" value="1"/>
</dbReference>
<keyword evidence="1" id="KW-0614">Plasmid</keyword>